<keyword evidence="9" id="KW-0067">ATP-binding</keyword>
<dbReference type="SMART" id="SM00387">
    <property type="entry name" value="HATPase_c"/>
    <property type="match status" value="1"/>
</dbReference>
<feature type="coiled-coil region" evidence="13">
    <location>
        <begin position="7"/>
        <end position="34"/>
    </location>
</feature>
<dbReference type="PROSITE" id="PS50113">
    <property type="entry name" value="PAC"/>
    <property type="match status" value="1"/>
</dbReference>
<dbReference type="InterPro" id="IPR035965">
    <property type="entry name" value="PAS-like_dom_sf"/>
</dbReference>
<dbReference type="InterPro" id="IPR003661">
    <property type="entry name" value="HisK_dim/P_dom"/>
</dbReference>
<dbReference type="FunFam" id="3.30.565.10:FF:000006">
    <property type="entry name" value="Sensor histidine kinase WalK"/>
    <property type="match status" value="1"/>
</dbReference>
<dbReference type="PROSITE" id="PS50109">
    <property type="entry name" value="HIS_KIN"/>
    <property type="match status" value="1"/>
</dbReference>
<dbReference type="EC" id="2.7.13.3" evidence="3"/>
<evidence type="ECO:0000256" key="7">
    <source>
        <dbReference type="ARBA" id="ARBA00022741"/>
    </source>
</evidence>
<dbReference type="GO" id="GO:0007234">
    <property type="term" value="P:osmosensory signaling via phosphorelay pathway"/>
    <property type="evidence" value="ECO:0007669"/>
    <property type="project" value="TreeGrafter"/>
</dbReference>
<dbReference type="EMBL" id="VWSH01000002">
    <property type="protein sequence ID" value="KAA5534791.1"/>
    <property type="molecule type" value="Genomic_DNA"/>
</dbReference>
<dbReference type="InterPro" id="IPR050351">
    <property type="entry name" value="BphY/WalK/GraS-like"/>
</dbReference>
<evidence type="ECO:0000313" key="17">
    <source>
        <dbReference type="EMBL" id="KAA5534791.1"/>
    </source>
</evidence>
<evidence type="ECO:0000256" key="1">
    <source>
        <dbReference type="ARBA" id="ARBA00000085"/>
    </source>
</evidence>
<evidence type="ECO:0000256" key="6">
    <source>
        <dbReference type="ARBA" id="ARBA00022692"/>
    </source>
</evidence>
<keyword evidence="5" id="KW-0808">Transferase</keyword>
<dbReference type="GO" id="GO:0016020">
    <property type="term" value="C:membrane"/>
    <property type="evidence" value="ECO:0007669"/>
    <property type="project" value="UniProtKB-SubCell"/>
</dbReference>
<evidence type="ECO:0000256" key="2">
    <source>
        <dbReference type="ARBA" id="ARBA00004141"/>
    </source>
</evidence>
<evidence type="ECO:0000256" key="13">
    <source>
        <dbReference type="SAM" id="Coils"/>
    </source>
</evidence>
<keyword evidence="18" id="KW-1185">Reference proteome</keyword>
<evidence type="ECO:0000256" key="10">
    <source>
        <dbReference type="ARBA" id="ARBA00022989"/>
    </source>
</evidence>
<dbReference type="CDD" id="cd00130">
    <property type="entry name" value="PAS"/>
    <property type="match status" value="2"/>
</dbReference>
<dbReference type="Gene3D" id="1.10.287.130">
    <property type="match status" value="1"/>
</dbReference>
<evidence type="ECO:0000259" key="16">
    <source>
        <dbReference type="PROSITE" id="PS50113"/>
    </source>
</evidence>
<dbReference type="InterPro" id="IPR003594">
    <property type="entry name" value="HATPase_dom"/>
</dbReference>
<accession>A0A5M6CHV7</accession>
<evidence type="ECO:0000256" key="11">
    <source>
        <dbReference type="ARBA" id="ARBA00023012"/>
    </source>
</evidence>
<dbReference type="SMART" id="SM00091">
    <property type="entry name" value="PAS"/>
    <property type="match status" value="2"/>
</dbReference>
<dbReference type="InterPro" id="IPR005467">
    <property type="entry name" value="His_kinase_dom"/>
</dbReference>
<dbReference type="Pfam" id="PF13426">
    <property type="entry name" value="PAS_9"/>
    <property type="match status" value="1"/>
</dbReference>
<dbReference type="InterPro" id="IPR000700">
    <property type="entry name" value="PAS-assoc_C"/>
</dbReference>
<dbReference type="GO" id="GO:0000156">
    <property type="term" value="F:phosphorelay response regulator activity"/>
    <property type="evidence" value="ECO:0007669"/>
    <property type="project" value="TreeGrafter"/>
</dbReference>
<gene>
    <name evidence="17" type="ORF">F0919_09285</name>
</gene>
<dbReference type="GO" id="GO:0000155">
    <property type="term" value="F:phosphorelay sensor kinase activity"/>
    <property type="evidence" value="ECO:0007669"/>
    <property type="project" value="InterPro"/>
</dbReference>
<dbReference type="PRINTS" id="PR00344">
    <property type="entry name" value="BCTRLSENSOR"/>
</dbReference>
<name>A0A5M6CHV7_9BACT</name>
<dbReference type="SUPFAM" id="SSF55874">
    <property type="entry name" value="ATPase domain of HSP90 chaperone/DNA topoisomerase II/histidine kinase"/>
    <property type="match status" value="1"/>
</dbReference>
<dbReference type="SMART" id="SM00388">
    <property type="entry name" value="HisKA"/>
    <property type="match status" value="1"/>
</dbReference>
<dbReference type="CDD" id="cd00075">
    <property type="entry name" value="HATPase"/>
    <property type="match status" value="1"/>
</dbReference>
<sequence length="573" mass="64811">MKSTKTYQELLQENEELQLRLEEATDTIDAIRMGNIDGLIVQTDKGTQLYTLRNSDQTFRIFIEQMNEGAVTLNHDGVILYSNSRFADMICLPLEKVIGQPFFLFVMPEFKERWKTLMTAGWEDNVKDEIILAGNNIQLPVLMSLKTLMLEDGVSLSVVITDLSSQKEAQRILTRKNAELEHAQNIALHLNTTLESTVQQRTIELKQRTEELERNIIQKSDVEKQLRSNEEHLQLILETMAEGIGIFDKKGKMTYANPMARKILRLGKNELYNYKKEQHFKLDGKPLEIKEHPIAITLSSGSLLFDFEISIISESKEAAYISINAAPLKDTNGSIDGCIVTFMDVTHRRKDILQKDEFISIASHELKTPITSLKASLQFMNQMKEQPFSSVYVEMLNMANRSVDKVCDLVEDLLNATKMKEGQITLKKGSFSMYEAIEEIVPRIGTNTKQKVILSGNKSSIVFADRNKIEQVIVNFLNNAIKYAASSEEIMVSIEPLNNAIKVSVIDKGPGIPPNKLPHLFDRYFRVDFNSIQYSGLGLGLYISSQIIKKHGGDIGVESEPGKGSCFWFSIPV</sequence>
<keyword evidence="8" id="KW-0418">Kinase</keyword>
<evidence type="ECO:0000259" key="15">
    <source>
        <dbReference type="PROSITE" id="PS50112"/>
    </source>
</evidence>
<dbReference type="NCBIfam" id="TIGR00229">
    <property type="entry name" value="sensory_box"/>
    <property type="match status" value="1"/>
</dbReference>
<dbReference type="Gene3D" id="3.30.565.10">
    <property type="entry name" value="Histidine kinase-like ATPase, C-terminal domain"/>
    <property type="match status" value="1"/>
</dbReference>
<comment type="subcellular location">
    <subcellularLocation>
        <location evidence="2">Membrane</location>
        <topology evidence="2">Multi-pass membrane protein</topology>
    </subcellularLocation>
</comment>
<dbReference type="CDD" id="cd00082">
    <property type="entry name" value="HisKA"/>
    <property type="match status" value="1"/>
</dbReference>
<keyword evidence="4" id="KW-0597">Phosphoprotein</keyword>
<dbReference type="Pfam" id="PF00989">
    <property type="entry name" value="PAS"/>
    <property type="match status" value="1"/>
</dbReference>
<dbReference type="SUPFAM" id="SSF47384">
    <property type="entry name" value="Homodimeric domain of signal transducing histidine kinase"/>
    <property type="match status" value="1"/>
</dbReference>
<proteinExistence type="predicted"/>
<keyword evidence="13" id="KW-0175">Coiled coil</keyword>
<evidence type="ECO:0000256" key="4">
    <source>
        <dbReference type="ARBA" id="ARBA00022553"/>
    </source>
</evidence>
<feature type="domain" description="PAS" evidence="15">
    <location>
        <begin position="55"/>
        <end position="109"/>
    </location>
</feature>
<dbReference type="InterPro" id="IPR004358">
    <property type="entry name" value="Sig_transdc_His_kin-like_C"/>
</dbReference>
<dbReference type="GO" id="GO:0030295">
    <property type="term" value="F:protein kinase activator activity"/>
    <property type="evidence" value="ECO:0007669"/>
    <property type="project" value="TreeGrafter"/>
</dbReference>
<evidence type="ECO:0000256" key="8">
    <source>
        <dbReference type="ARBA" id="ARBA00022777"/>
    </source>
</evidence>
<dbReference type="PANTHER" id="PTHR42878">
    <property type="entry name" value="TWO-COMPONENT HISTIDINE KINASE"/>
    <property type="match status" value="1"/>
</dbReference>
<feature type="domain" description="PAC" evidence="16">
    <location>
        <begin position="305"/>
        <end position="357"/>
    </location>
</feature>
<keyword evidence="11" id="KW-0902">Two-component regulatory system</keyword>
<dbReference type="PROSITE" id="PS50112">
    <property type="entry name" value="PAS"/>
    <property type="match status" value="2"/>
</dbReference>
<dbReference type="Pfam" id="PF02518">
    <property type="entry name" value="HATPase_c"/>
    <property type="match status" value="1"/>
</dbReference>
<evidence type="ECO:0000313" key="18">
    <source>
        <dbReference type="Proteomes" id="UP000323632"/>
    </source>
</evidence>
<evidence type="ECO:0000256" key="3">
    <source>
        <dbReference type="ARBA" id="ARBA00012438"/>
    </source>
</evidence>
<dbReference type="SUPFAM" id="SSF55785">
    <property type="entry name" value="PYP-like sensor domain (PAS domain)"/>
    <property type="match status" value="2"/>
</dbReference>
<feature type="domain" description="Histidine kinase" evidence="14">
    <location>
        <begin position="361"/>
        <end position="573"/>
    </location>
</feature>
<keyword evidence="12" id="KW-0472">Membrane</keyword>
<dbReference type="GO" id="GO:0006355">
    <property type="term" value="P:regulation of DNA-templated transcription"/>
    <property type="evidence" value="ECO:0007669"/>
    <property type="project" value="InterPro"/>
</dbReference>
<keyword evidence="6" id="KW-0812">Transmembrane</keyword>
<dbReference type="Gene3D" id="3.30.450.20">
    <property type="entry name" value="PAS domain"/>
    <property type="match status" value="2"/>
</dbReference>
<evidence type="ECO:0000256" key="9">
    <source>
        <dbReference type="ARBA" id="ARBA00022840"/>
    </source>
</evidence>
<dbReference type="AlphaFoldDB" id="A0A5M6CHV7"/>
<dbReference type="InterPro" id="IPR000014">
    <property type="entry name" value="PAS"/>
</dbReference>
<evidence type="ECO:0000256" key="12">
    <source>
        <dbReference type="ARBA" id="ARBA00023136"/>
    </source>
</evidence>
<feature type="domain" description="PAS" evidence="15">
    <location>
        <begin position="229"/>
        <end position="273"/>
    </location>
</feature>
<dbReference type="InterPro" id="IPR036097">
    <property type="entry name" value="HisK_dim/P_sf"/>
</dbReference>
<organism evidence="17 18">
    <name type="scientific">Taibaiella lutea</name>
    <dbReference type="NCBI Taxonomy" id="2608001"/>
    <lineage>
        <taxon>Bacteria</taxon>
        <taxon>Pseudomonadati</taxon>
        <taxon>Bacteroidota</taxon>
        <taxon>Chitinophagia</taxon>
        <taxon>Chitinophagales</taxon>
        <taxon>Chitinophagaceae</taxon>
        <taxon>Taibaiella</taxon>
    </lineage>
</organism>
<dbReference type="InterPro" id="IPR013767">
    <property type="entry name" value="PAS_fold"/>
</dbReference>
<comment type="catalytic activity">
    <reaction evidence="1">
        <text>ATP + protein L-histidine = ADP + protein N-phospho-L-histidine.</text>
        <dbReference type="EC" id="2.7.13.3"/>
    </reaction>
</comment>
<keyword evidence="7" id="KW-0547">Nucleotide-binding</keyword>
<evidence type="ECO:0000256" key="5">
    <source>
        <dbReference type="ARBA" id="ARBA00022679"/>
    </source>
</evidence>
<evidence type="ECO:0000259" key="14">
    <source>
        <dbReference type="PROSITE" id="PS50109"/>
    </source>
</evidence>
<comment type="caution">
    <text evidence="17">The sequence shown here is derived from an EMBL/GenBank/DDBJ whole genome shotgun (WGS) entry which is preliminary data.</text>
</comment>
<dbReference type="InterPro" id="IPR036890">
    <property type="entry name" value="HATPase_C_sf"/>
</dbReference>
<protein>
    <recommendedName>
        <fullName evidence="3">histidine kinase</fullName>
        <ecNumber evidence="3">2.7.13.3</ecNumber>
    </recommendedName>
</protein>
<dbReference type="RefSeq" id="WP_150032470.1">
    <property type="nucleotide sequence ID" value="NZ_VWSH01000002.1"/>
</dbReference>
<dbReference type="Proteomes" id="UP000323632">
    <property type="component" value="Unassembled WGS sequence"/>
</dbReference>
<dbReference type="PANTHER" id="PTHR42878:SF7">
    <property type="entry name" value="SENSOR HISTIDINE KINASE GLRK"/>
    <property type="match status" value="1"/>
</dbReference>
<dbReference type="Pfam" id="PF00512">
    <property type="entry name" value="HisKA"/>
    <property type="match status" value="1"/>
</dbReference>
<keyword evidence="10" id="KW-1133">Transmembrane helix</keyword>
<reference evidence="17 18" key="1">
    <citation type="submission" date="2019-09" db="EMBL/GenBank/DDBJ databases">
        <title>Genome sequence and assembly of Taibaiella sp.</title>
        <authorList>
            <person name="Chhetri G."/>
        </authorList>
    </citation>
    <scope>NUCLEOTIDE SEQUENCE [LARGE SCALE GENOMIC DNA]</scope>
    <source>
        <strain evidence="17 18">KVB11</strain>
    </source>
</reference>